<evidence type="ECO:0000313" key="1">
    <source>
        <dbReference type="EMBL" id="CAP98554.1"/>
    </source>
</evidence>
<accession>B6HRY3</accession>
<name>B6HRY3_PENRW</name>
<dbReference type="HOGENOM" id="CLU_2278381_0_0_1"/>
<protein>
    <submittedName>
        <fullName evidence="1">Uncharacterized protein</fullName>
    </submittedName>
</protein>
<sequence>MESACISGKPPQKSEMHVFVWETKASFLQAYDLHYIVQSGIRSGQKSGPNQTLRHQYFPEMGFWQLAPIPLRTSYLIHGVTQDCQSLCPTAPWMRTSAARTT</sequence>
<organism evidence="1 2">
    <name type="scientific">Penicillium rubens (strain ATCC 28089 / DSM 1075 / NRRL 1951 / Wisconsin 54-1255)</name>
    <name type="common">Penicillium chrysogenum</name>
    <dbReference type="NCBI Taxonomy" id="500485"/>
    <lineage>
        <taxon>Eukaryota</taxon>
        <taxon>Fungi</taxon>
        <taxon>Dikarya</taxon>
        <taxon>Ascomycota</taxon>
        <taxon>Pezizomycotina</taxon>
        <taxon>Eurotiomycetes</taxon>
        <taxon>Eurotiomycetidae</taxon>
        <taxon>Eurotiales</taxon>
        <taxon>Aspergillaceae</taxon>
        <taxon>Penicillium</taxon>
        <taxon>Penicillium chrysogenum species complex</taxon>
    </lineage>
</organism>
<dbReference type="Proteomes" id="UP000000724">
    <property type="component" value="Contig Pc00c22"/>
</dbReference>
<keyword evidence="2" id="KW-1185">Reference proteome</keyword>
<proteinExistence type="predicted"/>
<reference evidence="1 2" key="1">
    <citation type="journal article" date="2008" name="Nat. Biotechnol.">
        <title>Genome sequencing and analysis of the filamentous fungus Penicillium chrysogenum.</title>
        <authorList>
            <person name="van den Berg M.A."/>
            <person name="Albang R."/>
            <person name="Albermann K."/>
            <person name="Badger J.H."/>
            <person name="Daran J.-M."/>
            <person name="Driessen A.J.M."/>
            <person name="Garcia-Estrada C."/>
            <person name="Fedorova N.D."/>
            <person name="Harris D.M."/>
            <person name="Heijne W.H.M."/>
            <person name="Joardar V.S."/>
            <person name="Kiel J.A.K.W."/>
            <person name="Kovalchuk A."/>
            <person name="Martin J.F."/>
            <person name="Nierman W.C."/>
            <person name="Nijland J.G."/>
            <person name="Pronk J.T."/>
            <person name="Roubos J.A."/>
            <person name="van der Klei I.J."/>
            <person name="van Peij N.N.M.E."/>
            <person name="Veenhuis M."/>
            <person name="von Doehren H."/>
            <person name="Wagner C."/>
            <person name="Wortman J.R."/>
            <person name="Bovenberg R.A.L."/>
        </authorList>
    </citation>
    <scope>NUCLEOTIDE SEQUENCE [LARGE SCALE GENOMIC DNA]</scope>
    <source>
        <strain evidence="2">ATCC 28089 / DSM 1075 / NRRL 1951 / Wisconsin 54-1255</strain>
    </source>
</reference>
<dbReference type="EMBL" id="AM920437">
    <property type="protein sequence ID" value="CAP98554.1"/>
    <property type="molecule type" value="Genomic_DNA"/>
</dbReference>
<dbReference type="AlphaFoldDB" id="B6HRY3"/>
<gene>
    <name evidence="1" type="ORF">Pc22g12660</name>
    <name evidence="1" type="ORF">PCH_Pc22g12660</name>
</gene>
<dbReference type="VEuPathDB" id="FungiDB:PCH_Pc22g12660"/>
<evidence type="ECO:0000313" key="2">
    <source>
        <dbReference type="Proteomes" id="UP000000724"/>
    </source>
</evidence>